<evidence type="ECO:0000313" key="1">
    <source>
        <dbReference type="EMBL" id="GAH15552.1"/>
    </source>
</evidence>
<name>X1D5S8_9ZZZZ</name>
<gene>
    <name evidence="1" type="ORF">S01H4_56682</name>
</gene>
<reference evidence="1" key="1">
    <citation type="journal article" date="2014" name="Front. Microbiol.">
        <title>High frequency of phylogenetically diverse reductive dehalogenase-homologous genes in deep subseafloor sedimentary metagenomes.</title>
        <authorList>
            <person name="Kawai M."/>
            <person name="Futagami T."/>
            <person name="Toyoda A."/>
            <person name="Takaki Y."/>
            <person name="Nishi S."/>
            <person name="Hori S."/>
            <person name="Arai W."/>
            <person name="Tsubouchi T."/>
            <person name="Morono Y."/>
            <person name="Uchiyama I."/>
            <person name="Ito T."/>
            <person name="Fujiyama A."/>
            <person name="Inagaki F."/>
            <person name="Takami H."/>
        </authorList>
    </citation>
    <scope>NUCLEOTIDE SEQUENCE</scope>
    <source>
        <strain evidence="1">Expedition CK06-06</strain>
    </source>
</reference>
<accession>X1D5S8</accession>
<comment type="caution">
    <text evidence="1">The sequence shown here is derived from an EMBL/GenBank/DDBJ whole genome shotgun (WGS) entry which is preliminary data.</text>
</comment>
<dbReference type="Pfam" id="PF23140">
    <property type="entry name" value="Gp80"/>
    <property type="match status" value="1"/>
</dbReference>
<dbReference type="AlphaFoldDB" id="X1D5S8"/>
<feature type="non-terminal residue" evidence="1">
    <location>
        <position position="108"/>
    </location>
</feature>
<sequence length="108" mass="11522">MAVFSDYYLNKIIDHMLRGVEFTPPATVYVALFSADTGLQANNPTAELSDGGYARQTLALDAAAGGESANTALIEFPEATGDWDAVTHAAMVDHVDNTDWGVDVNVLM</sequence>
<dbReference type="InterPro" id="IPR056908">
    <property type="entry name" value="Gp80-like"/>
</dbReference>
<protein>
    <submittedName>
        <fullName evidence="1">Uncharacterized protein</fullName>
    </submittedName>
</protein>
<dbReference type="EMBL" id="BART01032871">
    <property type="protein sequence ID" value="GAH15552.1"/>
    <property type="molecule type" value="Genomic_DNA"/>
</dbReference>
<organism evidence="1">
    <name type="scientific">marine sediment metagenome</name>
    <dbReference type="NCBI Taxonomy" id="412755"/>
    <lineage>
        <taxon>unclassified sequences</taxon>
        <taxon>metagenomes</taxon>
        <taxon>ecological metagenomes</taxon>
    </lineage>
</organism>
<proteinExistence type="predicted"/>